<dbReference type="EMBL" id="CP050296">
    <property type="protein sequence ID" value="QND57379.1"/>
    <property type="molecule type" value="Genomic_DNA"/>
</dbReference>
<protein>
    <submittedName>
        <fullName evidence="1">Uncharacterized protein</fullName>
    </submittedName>
</protein>
<dbReference type="RefSeq" id="WP_183464203.1">
    <property type="nucleotide sequence ID" value="NZ_CP050296.1"/>
</dbReference>
<proteinExistence type="predicted"/>
<reference evidence="2" key="1">
    <citation type="journal article" date="2020" name="Mol. Plant Microbe">
        <title>Rhizobial microsymbionts of the narrowly endemic Oxytropis species growing in Kamchatka are characterized by significant genetic diversity and possess a set of genes that are associated with T3SS and T6SS secretion systems and can affect the development of symbiosis.</title>
        <authorList>
            <person name="Safronova V."/>
            <person name="Guro P."/>
            <person name="Sazanova A."/>
            <person name="Kuznetsova I."/>
            <person name="Belimov A."/>
            <person name="Yakubov V."/>
            <person name="Chirak E."/>
            <person name="Afonin A."/>
            <person name="Gogolev Y."/>
            <person name="Andronov E."/>
            <person name="Tikhonovich I."/>
        </authorList>
    </citation>
    <scope>NUCLEOTIDE SEQUENCE [LARGE SCALE GENOMIC DNA]</scope>
    <source>
        <strain evidence="2">583</strain>
    </source>
</reference>
<dbReference type="Proteomes" id="UP000515465">
    <property type="component" value="Chromosome"/>
</dbReference>
<sequence length="255" mass="27867">MPNTSVRAAAEGMPTLNRRTALAVTSAGIVSAITVLSTPAKAVPAEASPVSTKLLALIDAKHAAYARFEEAIERATPLEEEYLPKTAELYVPLSIGGGQSHSLRYSELERVEDDLRADIKRRYAEQTHKLTALHKVAPDLAKQSTAALRKAEQFDLRALKRLIKEERARRTAVGLEQALEERDAASDAERSSINAVCAYRCTSMEEHRIKAEFLLEFCTGRYGDLQSEDIDALLWSFLPVEALEGAVKGSESGAA</sequence>
<accession>A0A7G6SS97</accession>
<evidence type="ECO:0000313" key="1">
    <source>
        <dbReference type="EMBL" id="QND57379.1"/>
    </source>
</evidence>
<dbReference type="AlphaFoldDB" id="A0A7G6SS97"/>
<gene>
    <name evidence="1" type="ORF">HB778_12705</name>
</gene>
<organism evidence="1 2">
    <name type="scientific">Mesorhizobium huakuii</name>
    <dbReference type="NCBI Taxonomy" id="28104"/>
    <lineage>
        <taxon>Bacteria</taxon>
        <taxon>Pseudomonadati</taxon>
        <taxon>Pseudomonadota</taxon>
        <taxon>Alphaproteobacteria</taxon>
        <taxon>Hyphomicrobiales</taxon>
        <taxon>Phyllobacteriaceae</taxon>
        <taxon>Mesorhizobium</taxon>
    </lineage>
</organism>
<evidence type="ECO:0000313" key="2">
    <source>
        <dbReference type="Proteomes" id="UP000515465"/>
    </source>
</evidence>
<name>A0A7G6SS97_9HYPH</name>